<dbReference type="PANTHER" id="PTHR42812:SF12">
    <property type="entry name" value="BETA-XYLOSIDASE-RELATED"/>
    <property type="match status" value="1"/>
</dbReference>
<feature type="active site" description="Proton acceptor" evidence="4">
    <location>
        <position position="16"/>
    </location>
</feature>
<evidence type="ECO:0000256" key="2">
    <source>
        <dbReference type="ARBA" id="ARBA00022801"/>
    </source>
</evidence>
<protein>
    <submittedName>
        <fullName evidence="8">Arabinofuranosidase</fullName>
    </submittedName>
</protein>
<dbReference type="AlphaFoldDB" id="A0A021VY91"/>
<dbReference type="OrthoDB" id="9801455at2"/>
<dbReference type="Pfam" id="PF17851">
    <property type="entry name" value="GH43_C2"/>
    <property type="match status" value="1"/>
</dbReference>
<gene>
    <name evidence="8" type="ORF">N866_19570</name>
</gene>
<feature type="site" description="Important for catalytic activity, responsible for pKa modulation of the active site Glu and correct orientation of both the proton donor and substrate" evidence="5">
    <location>
        <position position="127"/>
    </location>
</feature>
<dbReference type="InterPro" id="IPR006710">
    <property type="entry name" value="Glyco_hydro_43"/>
</dbReference>
<dbReference type="EMBL" id="AXCW01000009">
    <property type="protein sequence ID" value="EYR64970.1"/>
    <property type="molecule type" value="Genomic_DNA"/>
</dbReference>
<accession>A0A021VY91</accession>
<dbReference type="Gene3D" id="2.60.120.200">
    <property type="match status" value="1"/>
</dbReference>
<sequence length="522" mass="57603">MGRTFRNPVLPGCHPDPTVCRVGDDYYLVTSSFEYVPGLPVHHSRDLVHWRPVGHVVDRPSQVALHDVEASRGLYAPTLRHHDGTFYLTSTVVRHGTQEPSGSFVMTATDAAGPWSDPVWLDAEGIDPALFFDDDGRAWCTGMRESRPMAWEGQTEIWIRELDLRTLRLVGPEHVLWSGALQGAVWAEGPRLFKVEGRYVLVAAEGGTEHTHAVTVARADRVTGPYRGSPANPVLTHRHLGRAHPVVGVGHADLVELPDHTWWAVVMGSRPYGGLYENLGRETFLVPVTWEQGWPVFAPGVGQVCQVEVAPSLPPHPWPVPPVRDDFAGGLRPEWTSARGPAEEFCRPVPGGGLELALRPQTLADGVPCAFVGRRQQHVDVDVRVRLHFDPTTGDEWAGLAVRQSDSHSYLVVVAGPDVVDGPRRVLVVRRLEGRRTVLHSEPVPDGALDLTLRVRGQDYAALLTDEAGVERHLATLDGRMLDSRVEETFVGVWIGLYATSNGMPTRSAAHVDWVEYRPVER</sequence>
<evidence type="ECO:0000256" key="3">
    <source>
        <dbReference type="ARBA" id="ARBA00023295"/>
    </source>
</evidence>
<evidence type="ECO:0000313" key="9">
    <source>
        <dbReference type="Proteomes" id="UP000019753"/>
    </source>
</evidence>
<evidence type="ECO:0000256" key="6">
    <source>
        <dbReference type="RuleBase" id="RU361187"/>
    </source>
</evidence>
<evidence type="ECO:0000259" key="7">
    <source>
        <dbReference type="Pfam" id="PF17851"/>
    </source>
</evidence>
<dbReference type="GO" id="GO:0005975">
    <property type="term" value="P:carbohydrate metabolic process"/>
    <property type="evidence" value="ECO:0007669"/>
    <property type="project" value="InterPro"/>
</dbReference>
<feature type="active site" description="Proton donor" evidence="4">
    <location>
        <position position="188"/>
    </location>
</feature>
<dbReference type="GO" id="GO:0004553">
    <property type="term" value="F:hydrolase activity, hydrolyzing O-glycosyl compounds"/>
    <property type="evidence" value="ECO:0007669"/>
    <property type="project" value="InterPro"/>
</dbReference>
<dbReference type="InterPro" id="IPR023296">
    <property type="entry name" value="Glyco_hydro_beta-prop_sf"/>
</dbReference>
<organism evidence="8 9">
    <name type="scientific">Actinotalea ferrariae CF5-4</name>
    <dbReference type="NCBI Taxonomy" id="948458"/>
    <lineage>
        <taxon>Bacteria</taxon>
        <taxon>Bacillati</taxon>
        <taxon>Actinomycetota</taxon>
        <taxon>Actinomycetes</taxon>
        <taxon>Micrococcales</taxon>
        <taxon>Cellulomonadaceae</taxon>
        <taxon>Actinotalea</taxon>
    </lineage>
</organism>
<evidence type="ECO:0000256" key="4">
    <source>
        <dbReference type="PIRSR" id="PIRSR606710-1"/>
    </source>
</evidence>
<keyword evidence="2 6" id="KW-0378">Hydrolase</keyword>
<dbReference type="Pfam" id="PF04616">
    <property type="entry name" value="Glyco_hydro_43"/>
    <property type="match status" value="1"/>
</dbReference>
<reference evidence="8 9" key="1">
    <citation type="submission" date="2014-01" db="EMBL/GenBank/DDBJ databases">
        <title>Actinotalea ferrariae CF5-4.</title>
        <authorList>
            <person name="Chen F."/>
            <person name="Li Y."/>
            <person name="Wang G."/>
        </authorList>
    </citation>
    <scope>NUCLEOTIDE SEQUENCE [LARGE SCALE GENOMIC DNA]</scope>
    <source>
        <strain evidence="8 9">CF5-4</strain>
    </source>
</reference>
<dbReference type="SUPFAM" id="SSF49899">
    <property type="entry name" value="Concanavalin A-like lectins/glucanases"/>
    <property type="match status" value="1"/>
</dbReference>
<dbReference type="InterPro" id="IPR041542">
    <property type="entry name" value="GH43_C2"/>
</dbReference>
<evidence type="ECO:0000313" key="8">
    <source>
        <dbReference type="EMBL" id="EYR64970.1"/>
    </source>
</evidence>
<comment type="caution">
    <text evidence="8">The sequence shown here is derived from an EMBL/GenBank/DDBJ whole genome shotgun (WGS) entry which is preliminary data.</text>
</comment>
<feature type="domain" description="Beta-xylosidase C-terminal Concanavalin A-like" evidence="7">
    <location>
        <begin position="324"/>
        <end position="518"/>
    </location>
</feature>
<dbReference type="Gene3D" id="2.115.10.20">
    <property type="entry name" value="Glycosyl hydrolase domain, family 43"/>
    <property type="match status" value="1"/>
</dbReference>
<proteinExistence type="inferred from homology"/>
<dbReference type="InterPro" id="IPR051795">
    <property type="entry name" value="Glycosyl_Hydrlase_43"/>
</dbReference>
<dbReference type="SUPFAM" id="SSF75005">
    <property type="entry name" value="Arabinanase/levansucrase/invertase"/>
    <property type="match status" value="1"/>
</dbReference>
<keyword evidence="9" id="KW-1185">Reference proteome</keyword>
<dbReference type="CDD" id="cd18617">
    <property type="entry name" value="GH43_XynB-like"/>
    <property type="match status" value="1"/>
</dbReference>
<evidence type="ECO:0000256" key="5">
    <source>
        <dbReference type="PIRSR" id="PIRSR606710-2"/>
    </source>
</evidence>
<keyword evidence="3 6" id="KW-0326">Glycosidase</keyword>
<dbReference type="PANTHER" id="PTHR42812">
    <property type="entry name" value="BETA-XYLOSIDASE"/>
    <property type="match status" value="1"/>
</dbReference>
<comment type="similarity">
    <text evidence="1 6">Belongs to the glycosyl hydrolase 43 family.</text>
</comment>
<evidence type="ECO:0000256" key="1">
    <source>
        <dbReference type="ARBA" id="ARBA00009865"/>
    </source>
</evidence>
<dbReference type="Proteomes" id="UP000019753">
    <property type="component" value="Unassembled WGS sequence"/>
</dbReference>
<dbReference type="InterPro" id="IPR013320">
    <property type="entry name" value="ConA-like_dom_sf"/>
</dbReference>
<name>A0A021VY91_9CELL</name>